<comment type="caution">
    <text evidence="10">The sequence shown here is derived from an EMBL/GenBank/DDBJ whole genome shotgun (WGS) entry which is preliminary data.</text>
</comment>
<dbReference type="GeneID" id="31355813"/>
<comment type="similarity">
    <text evidence="3">Belongs to the LplA family.</text>
</comment>
<dbReference type="FunCoup" id="D3AW12">
    <property type="interactions" value="209"/>
</dbReference>
<dbReference type="InterPro" id="IPR045864">
    <property type="entry name" value="aa-tRNA-synth_II/BPL/LPL"/>
</dbReference>
<dbReference type="Proteomes" id="UP000001396">
    <property type="component" value="Unassembled WGS sequence"/>
</dbReference>
<evidence type="ECO:0000256" key="2">
    <source>
        <dbReference type="ARBA" id="ARBA00005124"/>
    </source>
</evidence>
<dbReference type="AlphaFoldDB" id="D3AW12"/>
<dbReference type="GO" id="GO:0017118">
    <property type="term" value="F:lipoyltransferase activity"/>
    <property type="evidence" value="ECO:0007669"/>
    <property type="project" value="TreeGrafter"/>
</dbReference>
<dbReference type="Gene3D" id="3.30.390.50">
    <property type="entry name" value="CO dehydrogenase flavoprotein, C-terminal domain"/>
    <property type="match status" value="1"/>
</dbReference>
<dbReference type="Pfam" id="PF10437">
    <property type="entry name" value="Lip_prot_lig_C"/>
    <property type="match status" value="1"/>
</dbReference>
<dbReference type="PROSITE" id="PS51733">
    <property type="entry name" value="BPL_LPL_CATALYTIC"/>
    <property type="match status" value="1"/>
</dbReference>
<dbReference type="PANTHER" id="PTHR12561:SF3">
    <property type="entry name" value="LIPOYLTRANSFERASE 1, MITOCHONDRIAL"/>
    <property type="match status" value="1"/>
</dbReference>
<dbReference type="Pfam" id="PF21948">
    <property type="entry name" value="LplA-B_cat"/>
    <property type="match status" value="1"/>
</dbReference>
<dbReference type="InterPro" id="IPR004143">
    <property type="entry name" value="BPL_LPL_catalytic"/>
</dbReference>
<evidence type="ECO:0000313" key="11">
    <source>
        <dbReference type="Proteomes" id="UP000001396"/>
    </source>
</evidence>
<comment type="catalytic activity">
    <reaction evidence="8">
        <text>L-lysyl-[lipoyl-carrier protein] + (R)-lipoate + ATP = N(6)-[(R)-lipoyl]-L-lysyl-[lipoyl-carrier protein] + AMP + diphosphate + H(+)</text>
        <dbReference type="Rhea" id="RHEA:49288"/>
        <dbReference type="Rhea" id="RHEA-COMP:10500"/>
        <dbReference type="Rhea" id="RHEA-COMP:10502"/>
        <dbReference type="ChEBI" id="CHEBI:15378"/>
        <dbReference type="ChEBI" id="CHEBI:29969"/>
        <dbReference type="ChEBI" id="CHEBI:30616"/>
        <dbReference type="ChEBI" id="CHEBI:33019"/>
        <dbReference type="ChEBI" id="CHEBI:83088"/>
        <dbReference type="ChEBI" id="CHEBI:83099"/>
        <dbReference type="ChEBI" id="CHEBI:456215"/>
        <dbReference type="EC" id="6.3.1.20"/>
    </reaction>
</comment>
<dbReference type="GO" id="GO:0005524">
    <property type="term" value="F:ATP binding"/>
    <property type="evidence" value="ECO:0007669"/>
    <property type="project" value="UniProtKB-KW"/>
</dbReference>
<evidence type="ECO:0000256" key="5">
    <source>
        <dbReference type="ARBA" id="ARBA00022598"/>
    </source>
</evidence>
<proteinExistence type="inferred from homology"/>
<dbReference type="GO" id="GO:0009249">
    <property type="term" value="P:protein lipoylation"/>
    <property type="evidence" value="ECO:0007669"/>
    <property type="project" value="InterPro"/>
</dbReference>
<evidence type="ECO:0000256" key="3">
    <source>
        <dbReference type="ARBA" id="ARBA00008242"/>
    </source>
</evidence>
<dbReference type="RefSeq" id="XP_020438590.1">
    <property type="nucleotide sequence ID" value="XM_020571316.1"/>
</dbReference>
<evidence type="ECO:0000259" key="9">
    <source>
        <dbReference type="PROSITE" id="PS51733"/>
    </source>
</evidence>
<comment type="pathway">
    <text evidence="2">Protein modification; protein lipoylation via exogenous pathway; protein N(6)-(lipoyl)lysine from lipoate: step 1/2.</text>
</comment>
<dbReference type="UniPathway" id="UPA00537">
    <property type="reaction ID" value="UER00594"/>
</dbReference>
<evidence type="ECO:0000256" key="4">
    <source>
        <dbReference type="ARBA" id="ARBA00012367"/>
    </source>
</evidence>
<evidence type="ECO:0000313" key="10">
    <source>
        <dbReference type="EMBL" id="EFA86485.1"/>
    </source>
</evidence>
<dbReference type="STRING" id="670386.D3AW12"/>
<dbReference type="InParanoid" id="D3AW12"/>
<evidence type="ECO:0000256" key="7">
    <source>
        <dbReference type="ARBA" id="ARBA00022840"/>
    </source>
</evidence>
<keyword evidence="11" id="KW-1185">Reference proteome</keyword>
<dbReference type="EC" id="6.3.1.20" evidence="4"/>
<reference evidence="10 11" key="1">
    <citation type="journal article" date="2011" name="Genome Res.">
        <title>Phylogeny-wide analysis of social amoeba genomes highlights ancient origins for complex intercellular communication.</title>
        <authorList>
            <person name="Heidel A.J."/>
            <person name="Lawal H.M."/>
            <person name="Felder M."/>
            <person name="Schilde C."/>
            <person name="Helps N.R."/>
            <person name="Tunggal B."/>
            <person name="Rivero F."/>
            <person name="John U."/>
            <person name="Schleicher M."/>
            <person name="Eichinger L."/>
            <person name="Platzer M."/>
            <person name="Noegel A.A."/>
            <person name="Schaap P."/>
            <person name="Gloeckner G."/>
        </authorList>
    </citation>
    <scope>NUCLEOTIDE SEQUENCE [LARGE SCALE GENOMIC DNA]</scope>
    <source>
        <strain evidence="11">ATCC 26659 / Pp 5 / PN500</strain>
    </source>
</reference>
<keyword evidence="6" id="KW-0547">Nucleotide-binding</keyword>
<dbReference type="InterPro" id="IPR019491">
    <property type="entry name" value="Lipoate_protein_ligase_C"/>
</dbReference>
<evidence type="ECO:0000256" key="8">
    <source>
        <dbReference type="ARBA" id="ARBA00048037"/>
    </source>
</evidence>
<keyword evidence="5" id="KW-0436">Ligase</keyword>
<organism evidence="10 11">
    <name type="scientific">Heterostelium pallidum (strain ATCC 26659 / Pp 5 / PN500)</name>
    <name type="common">Cellular slime mold</name>
    <name type="synonym">Polysphondylium pallidum</name>
    <dbReference type="NCBI Taxonomy" id="670386"/>
    <lineage>
        <taxon>Eukaryota</taxon>
        <taxon>Amoebozoa</taxon>
        <taxon>Evosea</taxon>
        <taxon>Eumycetozoa</taxon>
        <taxon>Dictyostelia</taxon>
        <taxon>Acytosteliales</taxon>
        <taxon>Acytosteliaceae</taxon>
        <taxon>Heterostelium</taxon>
    </lineage>
</organism>
<dbReference type="GO" id="GO:0016979">
    <property type="term" value="F:lipoate-protein ligase activity"/>
    <property type="evidence" value="ECO:0007669"/>
    <property type="project" value="UniProtKB-EC"/>
</dbReference>
<sequence>MLNIGSIANKQLNKSNLSLLSSCLRKTYCSGTNKNTNSNNNNTNNNASASTNLKASAEKIKVYKSTTDDALFNIATEDWLFKTFDLTTQTLFLWRNGPTCIIGRHQNPFKECHLQQMEKDGVTLARRYSGGGAVYQDHGNSIYTLLSPTTQYDKHRNTAIVIDSLRQFGINAESSGRNDVIVDGNRKGISSVVSRVCNLKTIVPDITHERWCESMIESFFRCYGKRCDIEELSRDDLYAIPSLKEVYDGLSNWEWRFGATPEFDHQFETRFQWGIIDMNINSNRGVINDCKVYSDSLNPVMIENIASAMIGETYSPQGISNAIEKTKLQHTFNQDTINELEELKQWLLTKI</sequence>
<dbReference type="Gene3D" id="3.30.930.10">
    <property type="entry name" value="Bira Bifunctional Protein, Domain 2"/>
    <property type="match status" value="2"/>
</dbReference>
<dbReference type="PANTHER" id="PTHR12561">
    <property type="entry name" value="LIPOATE-PROTEIN LIGASE"/>
    <property type="match status" value="1"/>
</dbReference>
<accession>D3AW12</accession>
<protein>
    <recommendedName>
        <fullName evidence="4">lipoate--protein ligase</fullName>
        <ecNumber evidence="4">6.3.1.20</ecNumber>
    </recommendedName>
</protein>
<dbReference type="SUPFAM" id="SSF82649">
    <property type="entry name" value="SufE/NifU"/>
    <property type="match status" value="1"/>
</dbReference>
<dbReference type="EMBL" id="ADBJ01000002">
    <property type="protein sequence ID" value="EFA86485.1"/>
    <property type="molecule type" value="Genomic_DNA"/>
</dbReference>
<name>D3AW12_HETP5</name>
<evidence type="ECO:0000256" key="1">
    <source>
        <dbReference type="ARBA" id="ARBA00005085"/>
    </source>
</evidence>
<dbReference type="InterPro" id="IPR004562">
    <property type="entry name" value="LipoylTrfase_LipoateP_Ligase"/>
</dbReference>
<keyword evidence="7" id="KW-0067">ATP-binding</keyword>
<comment type="pathway">
    <text evidence="1">Protein modification; protein lipoylation via exogenous pathway; protein N(6)-(lipoyl)lysine from lipoate: step 2/2.</text>
</comment>
<dbReference type="GO" id="GO:0005737">
    <property type="term" value="C:cytoplasm"/>
    <property type="evidence" value="ECO:0007669"/>
    <property type="project" value="TreeGrafter"/>
</dbReference>
<feature type="domain" description="BPL/LPL catalytic" evidence="9">
    <location>
        <begin position="85"/>
        <end position="271"/>
    </location>
</feature>
<gene>
    <name evidence="10" type="ORF">PPL_00279</name>
</gene>
<dbReference type="SUPFAM" id="SSF55681">
    <property type="entry name" value="Class II aaRS and biotin synthetases"/>
    <property type="match status" value="1"/>
</dbReference>
<dbReference type="CDD" id="cd16443">
    <property type="entry name" value="LplA"/>
    <property type="match status" value="1"/>
</dbReference>
<evidence type="ECO:0000256" key="6">
    <source>
        <dbReference type="ARBA" id="ARBA00022741"/>
    </source>
</evidence>
<dbReference type="OMA" id="DITHERW"/>